<organism evidence="2 3">
    <name type="scientific">Madurella mycetomatis</name>
    <dbReference type="NCBI Taxonomy" id="100816"/>
    <lineage>
        <taxon>Eukaryota</taxon>
        <taxon>Fungi</taxon>
        <taxon>Dikarya</taxon>
        <taxon>Ascomycota</taxon>
        <taxon>Pezizomycotina</taxon>
        <taxon>Sordariomycetes</taxon>
        <taxon>Sordariomycetidae</taxon>
        <taxon>Sordariales</taxon>
        <taxon>Sordariales incertae sedis</taxon>
        <taxon>Madurella</taxon>
    </lineage>
</organism>
<gene>
    <name evidence="2" type="ORF">MMYC01_206848</name>
</gene>
<reference evidence="2 3" key="1">
    <citation type="journal article" date="2016" name="Genome Announc.">
        <title>Genome Sequence of Madurella mycetomatis mm55, Isolated from a Human Mycetoma Case in Sudan.</title>
        <authorList>
            <person name="Smit S."/>
            <person name="Derks M.F."/>
            <person name="Bervoets S."/>
            <person name="Fahal A."/>
            <person name="van Leeuwen W."/>
            <person name="van Belkum A."/>
            <person name="van de Sande W.W."/>
        </authorList>
    </citation>
    <scope>NUCLEOTIDE SEQUENCE [LARGE SCALE GENOMIC DNA]</scope>
    <source>
        <strain evidence="3">mm55</strain>
    </source>
</reference>
<dbReference type="EMBL" id="LCTW02000208">
    <property type="protein sequence ID" value="KXX76488.1"/>
    <property type="molecule type" value="Genomic_DNA"/>
</dbReference>
<evidence type="ECO:0000313" key="3">
    <source>
        <dbReference type="Proteomes" id="UP000078237"/>
    </source>
</evidence>
<keyword evidence="3" id="KW-1185">Reference proteome</keyword>
<evidence type="ECO:0000313" key="2">
    <source>
        <dbReference type="EMBL" id="KXX76488.1"/>
    </source>
</evidence>
<feature type="compositionally biased region" description="Polar residues" evidence="1">
    <location>
        <begin position="37"/>
        <end position="55"/>
    </location>
</feature>
<dbReference type="Proteomes" id="UP000078237">
    <property type="component" value="Unassembled WGS sequence"/>
</dbReference>
<dbReference type="VEuPathDB" id="FungiDB:MMYC01_206848"/>
<comment type="caution">
    <text evidence="2">The sequence shown here is derived from an EMBL/GenBank/DDBJ whole genome shotgun (WGS) entry which is preliminary data.</text>
</comment>
<proteinExistence type="predicted"/>
<evidence type="ECO:0000256" key="1">
    <source>
        <dbReference type="SAM" id="MobiDB-lite"/>
    </source>
</evidence>
<protein>
    <submittedName>
        <fullName evidence="2">N-acetyl-gamma-glutamyl-phosphate reductase</fullName>
    </submittedName>
</protein>
<accession>A0A175VY82</accession>
<dbReference type="AlphaFoldDB" id="A0A175VY82"/>
<name>A0A175VY82_9PEZI</name>
<sequence>MLSAVSCEYAEAVASFLSSDPSKSSTKNRKHGPGHGSAQSAAKNSQTSKTRSSRGVPSAYHRDGCSFLFIVNELEVDFEPFPGQGHVTDQWFNPIPPGEAEAYKGEVVGTVFRYQDGIISPAPEYAWRRDAMGQPGRIARINLASAIEGYPAHYSTCTVFACSPLLPLVVTAGDASLGHTFLPRMCPCDQNYESYSAWNQLHFASNQAGVSWVNSYRCGASYVAGKEPSWMPCLVPSVYRNTLDEAPRSEYLSGELPILIALMGFHGRPGRASDVFASQKWHLGQWRGSNRAPTHAPSAVPKWQDNPRGLLVQVCADSLDPSNSDLTEDECIAMLKELELYSTVRVRG</sequence>
<feature type="region of interest" description="Disordered" evidence="1">
    <location>
        <begin position="17"/>
        <end position="58"/>
    </location>
</feature>
<dbReference type="OrthoDB" id="5243686at2759"/>
<dbReference type="STRING" id="100816.A0A175VY82"/>